<dbReference type="Proteomes" id="UP000247476">
    <property type="component" value="Unassembled WGS sequence"/>
</dbReference>
<dbReference type="SUPFAM" id="SSF51215">
    <property type="entry name" value="Regulatory protein AraC"/>
    <property type="match status" value="1"/>
</dbReference>
<sequence>MCGSGVIPVQSFVPPTFVSFKHHCVSFEHPSSLYSTVFRSRNRKMGRPPGKTPASPLAWTAPPLSCMLGNSSIFGSSECSPLFPLPAIQNSLQSAPHWAIIRSHRKRQPVRRRRYPMDYAKFELREELAVRKLITFFYREMPKDYFFEGEKHDFWEIVFVDKGEWDVTVDGKPFHLEQGDLVFYGPNEFHRGGAAQRSTPNVIILTFECDSPAMGYFAENRVFRLDERERAIYASLVRAGLDAFDPPIDSPRMRRLSRRADAPFGSEQLIRNHLENLLIHLIRRKRAPVAAEKPASAVKENKDHVIAADVAEYMKTHMADDLTVDELCRRFRVSRTLLKTAFKQHTGQGVLEYFNHLKLERAKSLIREERLNYTEIAEALGYSSIHYFSRQFKKTTGMTPTEYARSVKLRALDDQSGCWDLS</sequence>
<dbReference type="Pfam" id="PF12833">
    <property type="entry name" value="HTH_18"/>
    <property type="match status" value="1"/>
</dbReference>
<keyword evidence="3" id="KW-0804">Transcription</keyword>
<dbReference type="InterPro" id="IPR037923">
    <property type="entry name" value="HTH-like"/>
</dbReference>
<dbReference type="GO" id="GO:0043565">
    <property type="term" value="F:sequence-specific DNA binding"/>
    <property type="evidence" value="ECO:0007669"/>
    <property type="project" value="InterPro"/>
</dbReference>
<gene>
    <name evidence="5" type="ORF">DLM86_11895</name>
</gene>
<dbReference type="GO" id="GO:0003700">
    <property type="term" value="F:DNA-binding transcription factor activity"/>
    <property type="evidence" value="ECO:0007669"/>
    <property type="project" value="InterPro"/>
</dbReference>
<dbReference type="InterPro" id="IPR018060">
    <property type="entry name" value="HTH_AraC"/>
</dbReference>
<dbReference type="Gene3D" id="2.60.120.10">
    <property type="entry name" value="Jelly Rolls"/>
    <property type="match status" value="1"/>
</dbReference>
<evidence type="ECO:0000313" key="5">
    <source>
        <dbReference type="EMBL" id="PYI55216.1"/>
    </source>
</evidence>
<dbReference type="SUPFAM" id="SSF46689">
    <property type="entry name" value="Homeodomain-like"/>
    <property type="match status" value="2"/>
</dbReference>
<dbReference type="PANTHER" id="PTHR43280">
    <property type="entry name" value="ARAC-FAMILY TRANSCRIPTIONAL REGULATOR"/>
    <property type="match status" value="1"/>
</dbReference>
<evidence type="ECO:0000256" key="2">
    <source>
        <dbReference type="ARBA" id="ARBA00023125"/>
    </source>
</evidence>
<dbReference type="Pfam" id="PF02311">
    <property type="entry name" value="AraC_binding"/>
    <property type="match status" value="1"/>
</dbReference>
<name>A0A2V5KYU3_9BACL</name>
<organism evidence="5 6">
    <name type="scientific">Paenibacillus flagellatus</name>
    <dbReference type="NCBI Taxonomy" id="2211139"/>
    <lineage>
        <taxon>Bacteria</taxon>
        <taxon>Bacillati</taxon>
        <taxon>Bacillota</taxon>
        <taxon>Bacilli</taxon>
        <taxon>Bacillales</taxon>
        <taxon>Paenibacillaceae</taxon>
        <taxon>Paenibacillus</taxon>
    </lineage>
</organism>
<proteinExistence type="predicted"/>
<dbReference type="PROSITE" id="PS01124">
    <property type="entry name" value="HTH_ARAC_FAMILY_2"/>
    <property type="match status" value="1"/>
</dbReference>
<evidence type="ECO:0000256" key="1">
    <source>
        <dbReference type="ARBA" id="ARBA00023015"/>
    </source>
</evidence>
<dbReference type="PRINTS" id="PR00032">
    <property type="entry name" value="HTHARAC"/>
</dbReference>
<dbReference type="PANTHER" id="PTHR43280:SF2">
    <property type="entry name" value="HTH-TYPE TRANSCRIPTIONAL REGULATOR EXSA"/>
    <property type="match status" value="1"/>
</dbReference>
<keyword evidence="2" id="KW-0238">DNA-binding</keyword>
<protein>
    <submittedName>
        <fullName evidence="5">AraC family transcriptional regulator</fullName>
    </submittedName>
</protein>
<dbReference type="Gene3D" id="1.10.10.60">
    <property type="entry name" value="Homeodomain-like"/>
    <property type="match status" value="1"/>
</dbReference>
<dbReference type="InterPro" id="IPR003313">
    <property type="entry name" value="AraC-bd"/>
</dbReference>
<comment type="caution">
    <text evidence="5">The sequence shown here is derived from an EMBL/GenBank/DDBJ whole genome shotgun (WGS) entry which is preliminary data.</text>
</comment>
<dbReference type="InterPro" id="IPR020449">
    <property type="entry name" value="Tscrpt_reg_AraC-type_HTH"/>
</dbReference>
<dbReference type="SMART" id="SM00342">
    <property type="entry name" value="HTH_ARAC"/>
    <property type="match status" value="1"/>
</dbReference>
<accession>A0A2V5KYU3</accession>
<feature type="domain" description="HTH araC/xylS-type" evidence="4">
    <location>
        <begin position="308"/>
        <end position="406"/>
    </location>
</feature>
<reference evidence="5 6" key="1">
    <citation type="submission" date="2018-05" db="EMBL/GenBank/DDBJ databases">
        <title>Paenibacillus flagellatus sp. nov., isolated from selenium mineral soil.</title>
        <authorList>
            <person name="Dai X."/>
        </authorList>
    </citation>
    <scope>NUCLEOTIDE SEQUENCE [LARGE SCALE GENOMIC DNA]</scope>
    <source>
        <strain evidence="5 6">DXL2</strain>
    </source>
</reference>
<dbReference type="InterPro" id="IPR014710">
    <property type="entry name" value="RmlC-like_jellyroll"/>
</dbReference>
<keyword evidence="6" id="KW-1185">Reference proteome</keyword>
<dbReference type="AlphaFoldDB" id="A0A2V5KYU3"/>
<dbReference type="InterPro" id="IPR009057">
    <property type="entry name" value="Homeodomain-like_sf"/>
</dbReference>
<evidence type="ECO:0000259" key="4">
    <source>
        <dbReference type="PROSITE" id="PS01124"/>
    </source>
</evidence>
<evidence type="ECO:0000256" key="3">
    <source>
        <dbReference type="ARBA" id="ARBA00023163"/>
    </source>
</evidence>
<evidence type="ECO:0000313" key="6">
    <source>
        <dbReference type="Proteomes" id="UP000247476"/>
    </source>
</evidence>
<keyword evidence="1" id="KW-0805">Transcription regulation</keyword>
<dbReference type="EMBL" id="QJVJ01000004">
    <property type="protein sequence ID" value="PYI55216.1"/>
    <property type="molecule type" value="Genomic_DNA"/>
</dbReference>